<evidence type="ECO:0000256" key="2">
    <source>
        <dbReference type="ARBA" id="ARBA00023239"/>
    </source>
</evidence>
<dbReference type="PANTHER" id="PTHR11941">
    <property type="entry name" value="ENOYL-COA HYDRATASE-RELATED"/>
    <property type="match status" value="1"/>
</dbReference>
<dbReference type="Proteomes" id="UP001232156">
    <property type="component" value="Unassembled WGS sequence"/>
</dbReference>
<dbReference type="PANTHER" id="PTHR11941:SF133">
    <property type="entry name" value="1,2-EPOXYPHENYLACETYL-COA ISOMERASE"/>
    <property type="match status" value="1"/>
</dbReference>
<sequence length="266" mass="28920">MSDFLLYEYDDGVVTLTMNRPEKRNALSETEEMLEFVEMCRRLEADARVSAVVLTGAGSAFSSGGNVKHMRDKKSFSAGSPLDVCDSYRSGIQQIPLALWHLSIPTIAAINGHAIGAGLDLACMCDIRIASDRANMAASFIKLGIVPADGGAWLLSRTIGGPKALEMMLTGDMIDAQRALELGLVNRVVPHDTLLEEAHAMARRIAAHPPRSLRLTKRLLRESERATLASSLELAAAYQALAHHTKDHDEAVNAFIEKRAPVFKGE</sequence>
<evidence type="ECO:0000313" key="3">
    <source>
        <dbReference type="EMBL" id="MDR4125746.1"/>
    </source>
</evidence>
<keyword evidence="4" id="KW-1185">Reference proteome</keyword>
<dbReference type="SUPFAM" id="SSF52096">
    <property type="entry name" value="ClpP/crotonase"/>
    <property type="match status" value="1"/>
</dbReference>
<evidence type="ECO:0000256" key="1">
    <source>
        <dbReference type="ARBA" id="ARBA00005254"/>
    </source>
</evidence>
<keyword evidence="2" id="KW-0456">Lyase</keyword>
<comment type="caution">
    <text evidence="3">The sequence shown here is derived from an EMBL/GenBank/DDBJ whole genome shotgun (WGS) entry which is preliminary data.</text>
</comment>
<evidence type="ECO:0000313" key="4">
    <source>
        <dbReference type="Proteomes" id="UP001232156"/>
    </source>
</evidence>
<dbReference type="Pfam" id="PF00378">
    <property type="entry name" value="ECH_1"/>
    <property type="match status" value="1"/>
</dbReference>
<dbReference type="InterPro" id="IPR014748">
    <property type="entry name" value="Enoyl-CoA_hydra_C"/>
</dbReference>
<reference evidence="3 4" key="1">
    <citation type="submission" date="2023-08" db="EMBL/GenBank/DDBJ databases">
        <title>Alcaligenaceae gen. nov., a novel taxon isolated from the sludge of Yixing Pesticide Factory.</title>
        <authorList>
            <person name="Ruan L."/>
        </authorList>
    </citation>
    <scope>NUCLEOTIDE SEQUENCE [LARGE SCALE GENOMIC DNA]</scope>
    <source>
        <strain evidence="3 4">LG-2</strain>
    </source>
</reference>
<dbReference type="RefSeq" id="WP_165276597.1">
    <property type="nucleotide sequence ID" value="NZ_JAUZQE010000012.1"/>
</dbReference>
<dbReference type="Gene3D" id="1.10.12.10">
    <property type="entry name" value="Lyase 2-enoyl-coa Hydratase, Chain A, domain 2"/>
    <property type="match status" value="1"/>
</dbReference>
<protein>
    <submittedName>
        <fullName evidence="3">Crotonase/enoyl-CoA hydratase family protein</fullName>
    </submittedName>
</protein>
<organism evidence="3 4">
    <name type="scientific">Yanghanlia caeni</name>
    <dbReference type="NCBI Taxonomy" id="3064283"/>
    <lineage>
        <taxon>Bacteria</taxon>
        <taxon>Pseudomonadati</taxon>
        <taxon>Pseudomonadota</taxon>
        <taxon>Betaproteobacteria</taxon>
        <taxon>Burkholderiales</taxon>
        <taxon>Alcaligenaceae</taxon>
        <taxon>Yanghanlia</taxon>
    </lineage>
</organism>
<proteinExistence type="inferred from homology"/>
<dbReference type="Gene3D" id="3.90.226.10">
    <property type="entry name" value="2-enoyl-CoA Hydratase, Chain A, domain 1"/>
    <property type="match status" value="1"/>
</dbReference>
<dbReference type="InterPro" id="IPR001753">
    <property type="entry name" value="Enoyl-CoA_hydra/iso"/>
</dbReference>
<name>A0ABU1D5P2_9BURK</name>
<comment type="similarity">
    <text evidence="1">Belongs to the enoyl-CoA hydratase/isomerase family.</text>
</comment>
<dbReference type="CDD" id="cd06558">
    <property type="entry name" value="crotonase-like"/>
    <property type="match status" value="1"/>
</dbReference>
<gene>
    <name evidence="3" type="ORF">Q8947_07075</name>
</gene>
<dbReference type="NCBIfam" id="NF006699">
    <property type="entry name" value="PRK09245.1"/>
    <property type="match status" value="1"/>
</dbReference>
<dbReference type="InterPro" id="IPR029045">
    <property type="entry name" value="ClpP/crotonase-like_dom_sf"/>
</dbReference>
<dbReference type="EMBL" id="JAUZQE010000012">
    <property type="protein sequence ID" value="MDR4125746.1"/>
    <property type="molecule type" value="Genomic_DNA"/>
</dbReference>
<accession>A0ABU1D5P2</accession>